<sequence length="160" mass="17892">MRLRPRSSTHAHKTSSQARTQLHRSTERRFAPDTLCLLQLGTIHALPSHLSSNTGTFITVLPSFSPGLPGIKDVDLLSGLYAFKQIRKTKPSAGVVRFGESVKSARGTFIARRGLGILGLHEQGINLGRMNPTHAARPRFHHLLQHQRHHPSFWRRTCPT</sequence>
<dbReference type="Proteomes" id="UP001175228">
    <property type="component" value="Unassembled WGS sequence"/>
</dbReference>
<name>A0AA39UTD8_9AGAR</name>
<gene>
    <name evidence="2" type="ORF">EDD18DRAFT_210698</name>
</gene>
<evidence type="ECO:0000313" key="2">
    <source>
        <dbReference type="EMBL" id="KAK0496574.1"/>
    </source>
</evidence>
<comment type="caution">
    <text evidence="2">The sequence shown here is derived from an EMBL/GenBank/DDBJ whole genome shotgun (WGS) entry which is preliminary data.</text>
</comment>
<proteinExistence type="predicted"/>
<evidence type="ECO:0000313" key="3">
    <source>
        <dbReference type="Proteomes" id="UP001175228"/>
    </source>
</evidence>
<reference evidence="2" key="1">
    <citation type="submission" date="2023-06" db="EMBL/GenBank/DDBJ databases">
        <authorList>
            <consortium name="Lawrence Berkeley National Laboratory"/>
            <person name="Ahrendt S."/>
            <person name="Sahu N."/>
            <person name="Indic B."/>
            <person name="Wong-Bajracharya J."/>
            <person name="Merenyi Z."/>
            <person name="Ke H.-M."/>
            <person name="Monk M."/>
            <person name="Kocsube S."/>
            <person name="Drula E."/>
            <person name="Lipzen A."/>
            <person name="Balint B."/>
            <person name="Henrissat B."/>
            <person name="Andreopoulos B."/>
            <person name="Martin F.M."/>
            <person name="Harder C.B."/>
            <person name="Rigling D."/>
            <person name="Ford K.L."/>
            <person name="Foster G.D."/>
            <person name="Pangilinan J."/>
            <person name="Papanicolaou A."/>
            <person name="Barry K."/>
            <person name="LaButti K."/>
            <person name="Viragh M."/>
            <person name="Koriabine M."/>
            <person name="Yan M."/>
            <person name="Riley R."/>
            <person name="Champramary S."/>
            <person name="Plett K.L."/>
            <person name="Tsai I.J."/>
            <person name="Slot J."/>
            <person name="Sipos G."/>
            <person name="Plett J."/>
            <person name="Nagy L.G."/>
            <person name="Grigoriev I.V."/>
        </authorList>
    </citation>
    <scope>NUCLEOTIDE SEQUENCE</scope>
    <source>
        <strain evidence="2">HWK02</strain>
    </source>
</reference>
<dbReference type="AlphaFoldDB" id="A0AA39UTD8"/>
<feature type="compositionally biased region" description="Basic residues" evidence="1">
    <location>
        <begin position="1"/>
        <end position="13"/>
    </location>
</feature>
<keyword evidence="3" id="KW-1185">Reference proteome</keyword>
<accession>A0AA39UTD8</accession>
<dbReference type="EMBL" id="JAUEPU010000015">
    <property type="protein sequence ID" value="KAK0496574.1"/>
    <property type="molecule type" value="Genomic_DNA"/>
</dbReference>
<organism evidence="2 3">
    <name type="scientific">Armillaria luteobubalina</name>
    <dbReference type="NCBI Taxonomy" id="153913"/>
    <lineage>
        <taxon>Eukaryota</taxon>
        <taxon>Fungi</taxon>
        <taxon>Dikarya</taxon>
        <taxon>Basidiomycota</taxon>
        <taxon>Agaricomycotina</taxon>
        <taxon>Agaricomycetes</taxon>
        <taxon>Agaricomycetidae</taxon>
        <taxon>Agaricales</taxon>
        <taxon>Marasmiineae</taxon>
        <taxon>Physalacriaceae</taxon>
        <taxon>Armillaria</taxon>
    </lineage>
</organism>
<evidence type="ECO:0000256" key="1">
    <source>
        <dbReference type="SAM" id="MobiDB-lite"/>
    </source>
</evidence>
<protein>
    <submittedName>
        <fullName evidence="2">Uncharacterized protein</fullName>
    </submittedName>
</protein>
<feature type="region of interest" description="Disordered" evidence="1">
    <location>
        <begin position="1"/>
        <end position="26"/>
    </location>
</feature>